<dbReference type="GO" id="GO:0009103">
    <property type="term" value="P:lipopolysaccharide biosynthetic process"/>
    <property type="evidence" value="ECO:0007669"/>
    <property type="project" value="TreeGrafter"/>
</dbReference>
<keyword evidence="5" id="KW-1185">Reference proteome</keyword>
<evidence type="ECO:0000259" key="2">
    <source>
        <dbReference type="Pfam" id="PF01757"/>
    </source>
</evidence>
<dbReference type="Pfam" id="PF19040">
    <property type="entry name" value="SGNH"/>
    <property type="match status" value="1"/>
</dbReference>
<accession>A0A367Y1H1</accession>
<feature type="transmembrane region" description="Helical" evidence="1">
    <location>
        <begin position="244"/>
        <end position="263"/>
    </location>
</feature>
<keyword evidence="1" id="KW-0472">Membrane</keyword>
<proteinExistence type="predicted"/>
<feature type="domain" description="Acyltransferase 3" evidence="2">
    <location>
        <begin position="24"/>
        <end position="350"/>
    </location>
</feature>
<feature type="transmembrane region" description="Helical" evidence="1">
    <location>
        <begin position="270"/>
        <end position="289"/>
    </location>
</feature>
<sequence>MLASTTSARVEAAPVAQHHRRLDVQGLRAVAVLAVIANHAMGWPRGGFLGVDVFFVVSGFIITALLLREHERTDRISFADFYRRRVKRIFPAATLVLAVTVVASWLVFGGERARQIGFDAVASFFFVGNWRFAAEGVDYWADTGETSPLQHYWSLGVEEQFYLIWPAILALAAFIAIRRGARVRVVIGAVLAIVVAGSLAWGFWQTGAQPTVAYFSSLTRAWELALGALVAVAGPVFERMRDEWRAPLAWFGILALCASFLLLDEGGMPVPGALPATLATAAIIIAGTGGRQPELWPLTNKASVAIGDWSFSLYLWHLPVIVFLGTIVTVHQRKFLVAVLAITFVLAIATYYLIENPLRRARWLTSDSGRLSWAATGVTAVAVAAGVAATALAPAPLAAIGTTSIGLAMPLTTQEQVETELREALHDTEWPQLTPTMADVATLGLPEEDQEGCSKVDLADPSACNFTHEGATHTAVVMGDSTSIVLLPMIRKALGDDWNVKGLMMAGCYQVDITRWYDSDEAKEACEAHKPAALDEARALDPDLIIVSNLYTGVYHLDPPADALDGGGSYRWAFETEKLASKLKQVTDDVVFIVSPPRREEQIGCSVAGSVPADCVHTVDDLYREVTEGAAAAVADAGATYLTTEEWFCVDGSCPAFVGSTPTMRDDIHMTRQYSALLAPLLRDRLEEAGVLGE</sequence>
<dbReference type="PANTHER" id="PTHR23028:SF53">
    <property type="entry name" value="ACYL_TRANSF_3 DOMAIN-CONTAINING PROTEIN"/>
    <property type="match status" value="1"/>
</dbReference>
<keyword evidence="1" id="KW-1133">Transmembrane helix</keyword>
<evidence type="ECO:0000313" key="4">
    <source>
        <dbReference type="EMBL" id="RCK59704.1"/>
    </source>
</evidence>
<dbReference type="GO" id="GO:0016020">
    <property type="term" value="C:membrane"/>
    <property type="evidence" value="ECO:0007669"/>
    <property type="project" value="TreeGrafter"/>
</dbReference>
<dbReference type="OrthoDB" id="3404679at2"/>
<name>A0A367Y1H1_9MICO</name>
<dbReference type="GO" id="GO:0016747">
    <property type="term" value="F:acyltransferase activity, transferring groups other than amino-acyl groups"/>
    <property type="evidence" value="ECO:0007669"/>
    <property type="project" value="InterPro"/>
</dbReference>
<feature type="transmembrane region" description="Helical" evidence="1">
    <location>
        <begin position="374"/>
        <end position="400"/>
    </location>
</feature>
<feature type="transmembrane region" description="Helical" evidence="1">
    <location>
        <begin position="161"/>
        <end position="178"/>
    </location>
</feature>
<feature type="transmembrane region" description="Helical" evidence="1">
    <location>
        <begin position="309"/>
        <end position="328"/>
    </location>
</feature>
<feature type="transmembrane region" description="Helical" evidence="1">
    <location>
        <begin position="26"/>
        <end position="43"/>
    </location>
</feature>
<dbReference type="InterPro" id="IPR050879">
    <property type="entry name" value="Acyltransferase_3"/>
</dbReference>
<evidence type="ECO:0000256" key="1">
    <source>
        <dbReference type="SAM" id="Phobius"/>
    </source>
</evidence>
<reference evidence="4 5" key="1">
    <citation type="submission" date="2018-07" db="EMBL/GenBank/DDBJ databases">
        <title>Microbacterium endoborsara sp. nov., a novel actinobacterium isolated from Borszczowia aralocaspica.</title>
        <authorList>
            <person name="An D."/>
        </authorList>
    </citation>
    <scope>NUCLEOTIDE SEQUENCE [LARGE SCALE GENOMIC DNA]</scope>
    <source>
        <strain evidence="4 5">C1.15228</strain>
    </source>
</reference>
<protein>
    <submittedName>
        <fullName evidence="4">Acyltransferase</fullName>
    </submittedName>
</protein>
<keyword evidence="4" id="KW-0012">Acyltransferase</keyword>
<feature type="transmembrane region" description="Helical" evidence="1">
    <location>
        <begin position="335"/>
        <end position="354"/>
    </location>
</feature>
<evidence type="ECO:0000259" key="3">
    <source>
        <dbReference type="Pfam" id="PF19040"/>
    </source>
</evidence>
<dbReference type="RefSeq" id="WP_114117316.1">
    <property type="nucleotide sequence ID" value="NZ_BMHU01000003.1"/>
</dbReference>
<dbReference type="AlphaFoldDB" id="A0A367Y1H1"/>
<keyword evidence="4" id="KW-0808">Transferase</keyword>
<dbReference type="EMBL" id="QORO01000002">
    <property type="protein sequence ID" value="RCK59704.1"/>
    <property type="molecule type" value="Genomic_DNA"/>
</dbReference>
<feature type="transmembrane region" description="Helical" evidence="1">
    <location>
        <begin position="89"/>
        <end position="108"/>
    </location>
</feature>
<dbReference type="InterPro" id="IPR043968">
    <property type="entry name" value="SGNH"/>
</dbReference>
<evidence type="ECO:0000313" key="5">
    <source>
        <dbReference type="Proteomes" id="UP000253508"/>
    </source>
</evidence>
<keyword evidence="1" id="KW-0812">Transmembrane</keyword>
<gene>
    <name evidence="4" type="ORF">DTO57_05905</name>
</gene>
<dbReference type="Pfam" id="PF01757">
    <property type="entry name" value="Acyl_transf_3"/>
    <property type="match status" value="1"/>
</dbReference>
<feature type="domain" description="SGNH" evidence="3">
    <location>
        <begin position="460"/>
        <end position="683"/>
    </location>
</feature>
<feature type="transmembrane region" description="Helical" evidence="1">
    <location>
        <begin position="185"/>
        <end position="204"/>
    </location>
</feature>
<feature type="transmembrane region" description="Helical" evidence="1">
    <location>
        <begin position="49"/>
        <end position="68"/>
    </location>
</feature>
<dbReference type="Proteomes" id="UP000253508">
    <property type="component" value="Unassembled WGS sequence"/>
</dbReference>
<dbReference type="InterPro" id="IPR002656">
    <property type="entry name" value="Acyl_transf_3_dom"/>
</dbReference>
<organism evidence="4 5">
    <name type="scientific">Microbacterium sorbitolivorans</name>
    <dbReference type="NCBI Taxonomy" id="1867410"/>
    <lineage>
        <taxon>Bacteria</taxon>
        <taxon>Bacillati</taxon>
        <taxon>Actinomycetota</taxon>
        <taxon>Actinomycetes</taxon>
        <taxon>Micrococcales</taxon>
        <taxon>Microbacteriaceae</taxon>
        <taxon>Microbacterium</taxon>
    </lineage>
</organism>
<comment type="caution">
    <text evidence="4">The sequence shown here is derived from an EMBL/GenBank/DDBJ whole genome shotgun (WGS) entry which is preliminary data.</text>
</comment>
<dbReference type="PANTHER" id="PTHR23028">
    <property type="entry name" value="ACETYLTRANSFERASE"/>
    <property type="match status" value="1"/>
</dbReference>